<gene>
    <name evidence="2" type="ORF">MEDL_43586</name>
</gene>
<feature type="transmembrane region" description="Helical" evidence="1">
    <location>
        <begin position="91"/>
        <end position="112"/>
    </location>
</feature>
<keyword evidence="1" id="KW-0472">Membrane</keyword>
<keyword evidence="1" id="KW-1133">Transmembrane helix</keyword>
<organism evidence="2 3">
    <name type="scientific">Mytilus edulis</name>
    <name type="common">Blue mussel</name>
    <dbReference type="NCBI Taxonomy" id="6550"/>
    <lineage>
        <taxon>Eukaryota</taxon>
        <taxon>Metazoa</taxon>
        <taxon>Spiralia</taxon>
        <taxon>Lophotrochozoa</taxon>
        <taxon>Mollusca</taxon>
        <taxon>Bivalvia</taxon>
        <taxon>Autobranchia</taxon>
        <taxon>Pteriomorphia</taxon>
        <taxon>Mytilida</taxon>
        <taxon>Mytiloidea</taxon>
        <taxon>Mytilidae</taxon>
        <taxon>Mytilinae</taxon>
        <taxon>Mytilus</taxon>
    </lineage>
</organism>
<keyword evidence="1" id="KW-0812">Transmembrane</keyword>
<protein>
    <recommendedName>
        <fullName evidence="4">Mid2 domain-containing protein</fullName>
    </recommendedName>
</protein>
<dbReference type="Proteomes" id="UP000683360">
    <property type="component" value="Unassembled WGS sequence"/>
</dbReference>
<accession>A0A8S3TLX4</accession>
<proteinExistence type="predicted"/>
<evidence type="ECO:0000313" key="2">
    <source>
        <dbReference type="EMBL" id="CAG2230770.1"/>
    </source>
</evidence>
<dbReference type="EMBL" id="CAJPWZ010002098">
    <property type="protein sequence ID" value="CAG2230770.1"/>
    <property type="molecule type" value="Genomic_DNA"/>
</dbReference>
<evidence type="ECO:0000256" key="1">
    <source>
        <dbReference type="SAM" id="Phobius"/>
    </source>
</evidence>
<name>A0A8S3TLX4_MYTED</name>
<keyword evidence="3" id="KW-1185">Reference proteome</keyword>
<evidence type="ECO:0000313" key="3">
    <source>
        <dbReference type="Proteomes" id="UP000683360"/>
    </source>
</evidence>
<dbReference type="OrthoDB" id="10509851at2759"/>
<reference evidence="2" key="1">
    <citation type="submission" date="2021-03" db="EMBL/GenBank/DDBJ databases">
        <authorList>
            <person name="Bekaert M."/>
        </authorList>
    </citation>
    <scope>NUCLEOTIDE SEQUENCE</scope>
</reference>
<evidence type="ECO:0008006" key="4">
    <source>
        <dbReference type="Google" id="ProtNLM"/>
    </source>
</evidence>
<dbReference type="AlphaFoldDB" id="A0A8S3TLX4"/>
<comment type="caution">
    <text evidence="2">The sequence shown here is derived from an EMBL/GenBank/DDBJ whole genome shotgun (WGS) entry which is preliminary data.</text>
</comment>
<sequence length="201" mass="22363">MLPNEHLHAWLPMYREEFWTTITCVSTNSPDSNVSNRRTKSITEITGKSLFSTNITSSTMLQSTINIIEKQKDNGNLTENSENHITYNNGVIVGGVLGALAIIGVIVLVIILKLRKTKAAAKSIYIEPNERSSGTSHMYTDIQRTNPSNNKTVNRIYENEVLHAGRPSPVGTTATKIENEKERKKPIYDNTAIMTNNITST</sequence>